<keyword evidence="2" id="KW-1185">Reference proteome</keyword>
<organism evidence="1 2">
    <name type="scientific">Sphingomonas lenta</name>
    <dbReference type="NCBI Taxonomy" id="1141887"/>
    <lineage>
        <taxon>Bacteria</taxon>
        <taxon>Pseudomonadati</taxon>
        <taxon>Pseudomonadota</taxon>
        <taxon>Alphaproteobacteria</taxon>
        <taxon>Sphingomonadales</taxon>
        <taxon>Sphingomonadaceae</taxon>
        <taxon>Sphingomonas</taxon>
    </lineage>
</organism>
<dbReference type="Proteomes" id="UP000218151">
    <property type="component" value="Unassembled WGS sequence"/>
</dbReference>
<protein>
    <submittedName>
        <fullName evidence="1">Uncharacterized protein</fullName>
    </submittedName>
</protein>
<evidence type="ECO:0000313" key="1">
    <source>
        <dbReference type="EMBL" id="PAX06546.1"/>
    </source>
</evidence>
<dbReference type="AlphaFoldDB" id="A0A2A2SBB5"/>
<sequence>MASFIPVHAYWRGDAPDDAALKAALSARVRALGLSVADGPGLLVELAAGVSLFLDRRVGRRAEFALSGPDLSLAFGAAEEARVVEAVPALAEALVRDAGAAVCFAGGVRREFMEERVAAFDAAMDRWDGRAPLPLRVLGEGAWLVRWAASLPADVEPARTADGVAGRDWPPPSF</sequence>
<reference evidence="2" key="1">
    <citation type="submission" date="2017-09" db="EMBL/GenBank/DDBJ databases">
        <authorList>
            <person name="Feng G."/>
            <person name="Zhu H."/>
        </authorList>
    </citation>
    <scope>NUCLEOTIDE SEQUENCE [LARGE SCALE GENOMIC DNA]</scope>
    <source>
        <strain evidence="2">1PNM-20</strain>
    </source>
</reference>
<evidence type="ECO:0000313" key="2">
    <source>
        <dbReference type="Proteomes" id="UP000218151"/>
    </source>
</evidence>
<dbReference type="RefSeq" id="WP_095999291.1">
    <property type="nucleotide sequence ID" value="NZ_NSLI01000005.1"/>
</dbReference>
<accession>A0A2A2SBB5</accession>
<comment type="caution">
    <text evidence="1">The sequence shown here is derived from an EMBL/GenBank/DDBJ whole genome shotgun (WGS) entry which is preliminary data.</text>
</comment>
<gene>
    <name evidence="1" type="ORF">CKY28_15440</name>
</gene>
<dbReference type="EMBL" id="NSLI01000005">
    <property type="protein sequence ID" value="PAX06546.1"/>
    <property type="molecule type" value="Genomic_DNA"/>
</dbReference>
<proteinExistence type="predicted"/>
<name>A0A2A2SBB5_9SPHN</name>